<organism evidence="1">
    <name type="scientific">viral metagenome</name>
    <dbReference type="NCBI Taxonomy" id="1070528"/>
    <lineage>
        <taxon>unclassified sequences</taxon>
        <taxon>metagenomes</taxon>
        <taxon>organismal metagenomes</taxon>
    </lineage>
</organism>
<sequence>MLSVKVYKDKLLFSSFLCDENDTLGNFRENVSKEYGEKIKIICHGKTLSESSDCLLIKECQCGGIINLNVILLSHKNKIFLHK</sequence>
<accession>A0A6C0AF10</accession>
<dbReference type="EMBL" id="MN740596">
    <property type="protein sequence ID" value="QHS78349.1"/>
    <property type="molecule type" value="Genomic_DNA"/>
</dbReference>
<reference evidence="1" key="1">
    <citation type="journal article" date="2020" name="Nature">
        <title>Giant virus diversity and host interactions through global metagenomics.</title>
        <authorList>
            <person name="Schulz F."/>
            <person name="Roux S."/>
            <person name="Paez-Espino D."/>
            <person name="Jungbluth S."/>
            <person name="Walsh D.A."/>
            <person name="Denef V.J."/>
            <person name="McMahon K.D."/>
            <person name="Konstantinidis K.T."/>
            <person name="Eloe-Fadrosh E.A."/>
            <person name="Kyrpides N.C."/>
            <person name="Woyke T."/>
        </authorList>
    </citation>
    <scope>NUCLEOTIDE SEQUENCE</scope>
    <source>
        <strain evidence="1">GVMAG-S-1021933-23</strain>
    </source>
</reference>
<evidence type="ECO:0008006" key="2">
    <source>
        <dbReference type="Google" id="ProtNLM"/>
    </source>
</evidence>
<protein>
    <recommendedName>
        <fullName evidence="2">Ubiquitin-like domain-containing protein</fullName>
    </recommendedName>
</protein>
<dbReference type="AlphaFoldDB" id="A0A6C0AF10"/>
<proteinExistence type="predicted"/>
<evidence type="ECO:0000313" key="1">
    <source>
        <dbReference type="EMBL" id="QHS78349.1"/>
    </source>
</evidence>
<name>A0A6C0AF10_9ZZZZ</name>